<dbReference type="Gene3D" id="2.60.200.20">
    <property type="match status" value="1"/>
</dbReference>
<name>A0A5M3T152_LIMPL</name>
<reference evidence="2 3" key="1">
    <citation type="journal article" date="2019" name="J Genomics">
        <title>The Draft Genome of a Hydrogen-producing Cyanobacterium, Arthrospira platensis NIES-46.</title>
        <authorList>
            <person name="Suzuki S."/>
            <person name="Yamaguchi H."/>
            <person name="Kawachi M."/>
        </authorList>
    </citation>
    <scope>NUCLEOTIDE SEQUENCE [LARGE SCALE GENOMIC DNA]</scope>
    <source>
        <strain evidence="2 3">NIES-46</strain>
    </source>
</reference>
<dbReference type="Pfam" id="PF00498">
    <property type="entry name" value="FHA"/>
    <property type="match status" value="1"/>
</dbReference>
<evidence type="ECO:0000313" key="2">
    <source>
        <dbReference type="EMBL" id="GCE92212.1"/>
    </source>
</evidence>
<dbReference type="Proteomes" id="UP000326169">
    <property type="component" value="Unassembled WGS sequence"/>
</dbReference>
<dbReference type="SMART" id="SM00240">
    <property type="entry name" value="FHA"/>
    <property type="match status" value="1"/>
</dbReference>
<comment type="caution">
    <text evidence="2">The sequence shown here is derived from an EMBL/GenBank/DDBJ whole genome shotgun (WGS) entry which is preliminary data.</text>
</comment>
<accession>A0A5M3T152</accession>
<dbReference type="InterPro" id="IPR008984">
    <property type="entry name" value="SMAD_FHA_dom_sf"/>
</dbReference>
<organism evidence="2 3">
    <name type="scientific">Limnospira platensis NIES-46</name>
    <dbReference type="NCBI Taxonomy" id="1236695"/>
    <lineage>
        <taxon>Bacteria</taxon>
        <taxon>Bacillati</taxon>
        <taxon>Cyanobacteriota</taxon>
        <taxon>Cyanophyceae</taxon>
        <taxon>Oscillatoriophycideae</taxon>
        <taxon>Oscillatoriales</taxon>
        <taxon>Sirenicapillariaceae</taxon>
        <taxon>Limnospira</taxon>
    </lineage>
</organism>
<evidence type="ECO:0000259" key="1">
    <source>
        <dbReference type="PROSITE" id="PS50006"/>
    </source>
</evidence>
<gene>
    <name evidence="2" type="ORF">NIES46_02480</name>
</gene>
<evidence type="ECO:0000313" key="3">
    <source>
        <dbReference type="Proteomes" id="UP000326169"/>
    </source>
</evidence>
<protein>
    <submittedName>
        <fullName evidence="2">FHA domain containing protein</fullName>
    </submittedName>
</protein>
<dbReference type="InterPro" id="IPR000253">
    <property type="entry name" value="FHA_dom"/>
</dbReference>
<proteinExistence type="predicted"/>
<keyword evidence="3" id="KW-1185">Reference proteome</keyword>
<sequence>MYIFGLLNFGVITLILLHSSRPVPLHRWTFEDKPILRIGRSKDNDVIIGSAVVSRHHLELWNKTSGWELVNFGANGTYVNNQMVNKRRIVDGMVVRLGHTGPRLLIRLKLVNDIHLNKQLDIPDLEDLAANEITESDPGHTTRIEFDDDD</sequence>
<dbReference type="SUPFAM" id="SSF49879">
    <property type="entry name" value="SMAD/FHA domain"/>
    <property type="match status" value="1"/>
</dbReference>
<dbReference type="EMBL" id="BIMW01000004">
    <property type="protein sequence ID" value="GCE92212.1"/>
    <property type="molecule type" value="Genomic_DNA"/>
</dbReference>
<feature type="domain" description="FHA" evidence="1">
    <location>
        <begin position="36"/>
        <end position="84"/>
    </location>
</feature>
<dbReference type="PROSITE" id="PS50006">
    <property type="entry name" value="FHA_DOMAIN"/>
    <property type="match status" value="1"/>
</dbReference>